<dbReference type="InterPro" id="IPR050168">
    <property type="entry name" value="AAA_ATPase_domain"/>
</dbReference>
<evidence type="ECO:0000313" key="3">
    <source>
        <dbReference type="Proteomes" id="UP000266841"/>
    </source>
</evidence>
<comment type="caution">
    <text evidence="2">The sequence shown here is derived from an EMBL/GenBank/DDBJ whole genome shotgun (WGS) entry which is preliminary data.</text>
</comment>
<dbReference type="PANTHER" id="PTHR23077">
    <property type="entry name" value="AAA-FAMILY ATPASE"/>
    <property type="match status" value="1"/>
</dbReference>
<evidence type="ECO:0000259" key="1">
    <source>
        <dbReference type="SMART" id="SM00382"/>
    </source>
</evidence>
<feature type="domain" description="AAA+ ATPase" evidence="1">
    <location>
        <begin position="608"/>
        <end position="753"/>
    </location>
</feature>
<dbReference type="InterPro" id="IPR003593">
    <property type="entry name" value="AAA+_ATPase"/>
</dbReference>
<gene>
    <name evidence="2" type="ORF">THAOC_00767</name>
</gene>
<protein>
    <recommendedName>
        <fullName evidence="1">AAA+ ATPase domain-containing protein</fullName>
    </recommendedName>
</protein>
<dbReference type="Proteomes" id="UP000266841">
    <property type="component" value="Unassembled WGS sequence"/>
</dbReference>
<dbReference type="AlphaFoldDB" id="K0TII7"/>
<dbReference type="InterPro" id="IPR003959">
    <property type="entry name" value="ATPase_AAA_core"/>
</dbReference>
<dbReference type="InterPro" id="IPR027417">
    <property type="entry name" value="P-loop_NTPase"/>
</dbReference>
<dbReference type="SUPFAM" id="SSF52540">
    <property type="entry name" value="P-loop containing nucleoside triphosphate hydrolases"/>
    <property type="match status" value="2"/>
</dbReference>
<dbReference type="GO" id="GO:0005524">
    <property type="term" value="F:ATP binding"/>
    <property type="evidence" value="ECO:0007669"/>
    <property type="project" value="InterPro"/>
</dbReference>
<dbReference type="GO" id="GO:0016887">
    <property type="term" value="F:ATP hydrolysis activity"/>
    <property type="evidence" value="ECO:0007669"/>
    <property type="project" value="InterPro"/>
</dbReference>
<dbReference type="OrthoDB" id="44571at2759"/>
<sequence>MLYASTADDLLSLLAVVCNPNEITSSEADADAAVAKSSDTPIVHGDGHDGWQVVLAALSLHRREVCLELNRLALSIGKWASAGSGEDDGSLSLRTTLAEVESRAIAVRGSVSTYTCSTSDYKKKLGERWRPKDRTPRVGQISDLERIGLLLSSQLIDQLNWDEVLLSAVTTFLDDGLYTTSAKDGGADKLHLWSETMSKMLCIDHSLWRFVEREVFDETFRNDESPDFLNGEPSSEFVQREGATGDTFVKKDDNAEDEAALSSEISVCRSIEQAVEVFLLHGGRRRCVTSALLIGPDGCGKSHLLGGIQTRAHAMGDICVIKPEYPVDLVGSTIGSSEDRLISLFSFALRVISASENKGRKCIVMLDDIDKILSLLPTGDRHDTSVLGSYEGSTAQYYVGRRCKALFITLMDAMRDDPPCGKGGQLLILCTARSNCDEIKGRFDKVFNRDQPSDEERNFLITSCLGDEETSSPEVQDLVALVTKHSAGRSASELAQCCRQAVANCTGLLSRLQHLDRILQSRTPQSVRGGSLDGVVDMRVLTPDELTSRLKYSEEGEAVMPLLGTEAKRAFDELMNMVITPLCRSDEIRELLYGGGASADALHDTKPIRVGALLSGTPGAGKTALAYHCASVAAKMARVTLLDVSCTSLIHKEIGGSERAVQRLFAAVRAAAPCLLLLDGIENVAPKRGNDTTTEGTMDRVLSTFLTEMDGVDTAGSNGNVGVIGITHNPDLIDPSLCRPGRLEKTIVLGPLDFEARKVLIHREIESVAFDFSGAGYFDAKNAQEVANSLAMESNGMTAMEIIAMCREASMICLRELDFELTVDQTPVMTQAHFRQALKTIRG</sequence>
<dbReference type="Gene3D" id="1.10.8.60">
    <property type="match status" value="2"/>
</dbReference>
<reference evidence="2 3" key="1">
    <citation type="journal article" date="2012" name="Genome Biol.">
        <title>Genome and low-iron response of an oceanic diatom adapted to chronic iron limitation.</title>
        <authorList>
            <person name="Lommer M."/>
            <person name="Specht M."/>
            <person name="Roy A.S."/>
            <person name="Kraemer L."/>
            <person name="Andreson R."/>
            <person name="Gutowska M.A."/>
            <person name="Wolf J."/>
            <person name="Bergner S.V."/>
            <person name="Schilhabel M.B."/>
            <person name="Klostermeier U.C."/>
            <person name="Beiko R.G."/>
            <person name="Rosenstiel P."/>
            <person name="Hippler M."/>
            <person name="Laroche J."/>
        </authorList>
    </citation>
    <scope>NUCLEOTIDE SEQUENCE [LARGE SCALE GENOMIC DNA]</scope>
    <source>
        <strain evidence="2 3">CCMP1005</strain>
    </source>
</reference>
<dbReference type="EMBL" id="AGNL01000927">
    <property type="protein sequence ID" value="EJK77405.1"/>
    <property type="molecule type" value="Genomic_DNA"/>
</dbReference>
<dbReference type="eggNOG" id="KOG0730">
    <property type="taxonomic scope" value="Eukaryota"/>
</dbReference>
<dbReference type="PANTHER" id="PTHR23077:SF117">
    <property type="entry name" value="AAA+ ATPASE DOMAIN-CONTAINING PROTEIN"/>
    <property type="match status" value="1"/>
</dbReference>
<accession>K0TII7</accession>
<organism evidence="2 3">
    <name type="scientific">Thalassiosira oceanica</name>
    <name type="common">Marine diatom</name>
    <dbReference type="NCBI Taxonomy" id="159749"/>
    <lineage>
        <taxon>Eukaryota</taxon>
        <taxon>Sar</taxon>
        <taxon>Stramenopiles</taxon>
        <taxon>Ochrophyta</taxon>
        <taxon>Bacillariophyta</taxon>
        <taxon>Coscinodiscophyceae</taxon>
        <taxon>Thalassiosirophycidae</taxon>
        <taxon>Thalassiosirales</taxon>
        <taxon>Thalassiosiraceae</taxon>
        <taxon>Thalassiosira</taxon>
    </lineage>
</organism>
<dbReference type="Gene3D" id="3.40.50.300">
    <property type="entry name" value="P-loop containing nucleotide triphosphate hydrolases"/>
    <property type="match status" value="2"/>
</dbReference>
<keyword evidence="3" id="KW-1185">Reference proteome</keyword>
<feature type="domain" description="AAA+ ATPase" evidence="1">
    <location>
        <begin position="287"/>
        <end position="453"/>
    </location>
</feature>
<proteinExistence type="predicted"/>
<name>K0TII7_THAOC</name>
<dbReference type="Pfam" id="PF00004">
    <property type="entry name" value="AAA"/>
    <property type="match status" value="2"/>
</dbReference>
<evidence type="ECO:0000313" key="2">
    <source>
        <dbReference type="EMBL" id="EJK77405.1"/>
    </source>
</evidence>
<dbReference type="SMART" id="SM00382">
    <property type="entry name" value="AAA"/>
    <property type="match status" value="2"/>
</dbReference>